<protein>
    <submittedName>
        <fullName evidence="2">Uncharacterized protein</fullName>
    </submittedName>
</protein>
<evidence type="ECO:0000313" key="2">
    <source>
        <dbReference type="EMBL" id="TQM95182.1"/>
    </source>
</evidence>
<sequence>MRGPAVPGRATGAVPGRYRGAVRAQQLLLAGAGAAGVLTVVATVAAALGWWWLVVLAAMLLLGGILLVALDADRRVRALRTVVRAELAKVEAPAAPRPAPAGEDVVGAVRTLQAQYTGRLDRLQDTVEQALRSRDGRG</sequence>
<dbReference type="AlphaFoldDB" id="A0A543KJC8"/>
<keyword evidence="1" id="KW-1133">Transmembrane helix</keyword>
<keyword evidence="1" id="KW-0812">Transmembrane</keyword>
<proteinExistence type="predicted"/>
<dbReference type="SUPFAM" id="SSF103473">
    <property type="entry name" value="MFS general substrate transporter"/>
    <property type="match status" value="1"/>
</dbReference>
<keyword evidence="1" id="KW-0472">Membrane</keyword>
<comment type="caution">
    <text evidence="2">The sequence shown here is derived from an EMBL/GenBank/DDBJ whole genome shotgun (WGS) entry which is preliminary data.</text>
</comment>
<dbReference type="EMBL" id="VFPU01000001">
    <property type="protein sequence ID" value="TQM95182.1"/>
    <property type="molecule type" value="Genomic_DNA"/>
</dbReference>
<feature type="transmembrane region" description="Helical" evidence="1">
    <location>
        <begin position="50"/>
        <end position="70"/>
    </location>
</feature>
<organism evidence="2 3">
    <name type="scientific">Ornithinimicrobium humiphilum</name>
    <dbReference type="NCBI Taxonomy" id="125288"/>
    <lineage>
        <taxon>Bacteria</taxon>
        <taxon>Bacillati</taxon>
        <taxon>Actinomycetota</taxon>
        <taxon>Actinomycetes</taxon>
        <taxon>Micrococcales</taxon>
        <taxon>Ornithinimicrobiaceae</taxon>
        <taxon>Ornithinimicrobium</taxon>
    </lineage>
</organism>
<dbReference type="InterPro" id="IPR036259">
    <property type="entry name" value="MFS_trans_sf"/>
</dbReference>
<keyword evidence="3" id="KW-1185">Reference proteome</keyword>
<accession>A0A543KJC8</accession>
<evidence type="ECO:0000256" key="1">
    <source>
        <dbReference type="SAM" id="Phobius"/>
    </source>
</evidence>
<feature type="transmembrane region" description="Helical" evidence="1">
    <location>
        <begin position="27"/>
        <end position="44"/>
    </location>
</feature>
<gene>
    <name evidence="2" type="ORF">FB476_0015</name>
</gene>
<name>A0A543KJC8_9MICO</name>
<reference evidence="2 3" key="1">
    <citation type="submission" date="2019-06" db="EMBL/GenBank/DDBJ databases">
        <title>Sequencing the genomes of 1000 actinobacteria strains.</title>
        <authorList>
            <person name="Klenk H.-P."/>
        </authorList>
    </citation>
    <scope>NUCLEOTIDE SEQUENCE [LARGE SCALE GENOMIC DNA]</scope>
    <source>
        <strain evidence="2 3">DSM 12362</strain>
    </source>
</reference>
<evidence type="ECO:0000313" key="3">
    <source>
        <dbReference type="Proteomes" id="UP000315133"/>
    </source>
</evidence>
<dbReference type="Proteomes" id="UP000315133">
    <property type="component" value="Unassembled WGS sequence"/>
</dbReference>